<evidence type="ECO:0000256" key="6">
    <source>
        <dbReference type="PIRSR" id="PIRSR615500-1"/>
    </source>
</evidence>
<feature type="active site" description="Charge relay system" evidence="6 7">
    <location>
        <position position="554"/>
    </location>
</feature>
<dbReference type="SUPFAM" id="SSF52743">
    <property type="entry name" value="Subtilisin-like"/>
    <property type="match status" value="1"/>
</dbReference>
<evidence type="ECO:0000259" key="11">
    <source>
        <dbReference type="Pfam" id="PF05922"/>
    </source>
</evidence>
<keyword evidence="5 7" id="KW-0720">Serine protease</keyword>
<accession>A0A2G2X898</accession>
<feature type="region of interest" description="Disordered" evidence="8">
    <location>
        <begin position="221"/>
        <end position="241"/>
    </location>
</feature>
<evidence type="ECO:0000256" key="5">
    <source>
        <dbReference type="ARBA" id="ARBA00022825"/>
    </source>
</evidence>
<feature type="domain" description="Inhibitor I9" evidence="11">
    <location>
        <begin position="36"/>
        <end position="115"/>
    </location>
</feature>
<reference evidence="14" key="2">
    <citation type="journal article" date="2017" name="J. Anim. Genet.">
        <title>Multiple reference genome sequences of hot pepper reveal the massive evolution of plant disease resistance genes by retroduplication.</title>
        <authorList>
            <person name="Kim S."/>
            <person name="Park J."/>
            <person name="Yeom S.-I."/>
            <person name="Kim Y.-M."/>
            <person name="Seo E."/>
            <person name="Kim K.-T."/>
            <person name="Kim M.-S."/>
            <person name="Lee J.M."/>
            <person name="Cheong K."/>
            <person name="Shin H.-S."/>
            <person name="Kim S.-B."/>
            <person name="Han K."/>
            <person name="Lee J."/>
            <person name="Park M."/>
            <person name="Lee H.-A."/>
            <person name="Lee H.-Y."/>
            <person name="Lee Y."/>
            <person name="Oh S."/>
            <person name="Lee J.H."/>
            <person name="Choi E."/>
            <person name="Choi E."/>
            <person name="Lee S.E."/>
            <person name="Jeon J."/>
            <person name="Kim H."/>
            <person name="Choi G."/>
            <person name="Song H."/>
            <person name="Lee J."/>
            <person name="Lee S.-C."/>
            <person name="Kwon J.-K."/>
            <person name="Lee H.-Y."/>
            <person name="Koo N."/>
            <person name="Hong Y."/>
            <person name="Kim R.W."/>
            <person name="Kang W.-H."/>
            <person name="Huh J.H."/>
            <person name="Kang B.-C."/>
            <person name="Yang T.-J."/>
            <person name="Lee Y.-H."/>
            <person name="Bennetzen J.L."/>
            <person name="Choi D."/>
        </authorList>
    </citation>
    <scope>NUCLEOTIDE SEQUENCE [LARGE SCALE GENOMIC DNA]</scope>
    <source>
        <strain evidence="14">cv. PBC81</strain>
    </source>
</reference>
<dbReference type="CDD" id="cd02120">
    <property type="entry name" value="PA_subtilisin_like"/>
    <property type="match status" value="1"/>
</dbReference>
<comment type="caution">
    <text evidence="13">The sequence shown here is derived from an EMBL/GenBank/DDBJ whole genome shotgun (WGS) entry which is preliminary data.</text>
</comment>
<keyword evidence="3 9" id="KW-0732">Signal</keyword>
<feature type="signal peptide" evidence="9">
    <location>
        <begin position="1"/>
        <end position="27"/>
    </location>
</feature>
<dbReference type="FunFam" id="3.50.30.30:FF:000005">
    <property type="entry name" value="subtilisin-like protease SBT1.5"/>
    <property type="match status" value="1"/>
</dbReference>
<feature type="domain" description="Peptidase S8/S53" evidence="10">
    <location>
        <begin position="141"/>
        <end position="593"/>
    </location>
</feature>
<feature type="active site" description="Charge relay system" evidence="6 7">
    <location>
        <position position="230"/>
    </location>
</feature>
<dbReference type="GO" id="GO:0004252">
    <property type="term" value="F:serine-type endopeptidase activity"/>
    <property type="evidence" value="ECO:0007669"/>
    <property type="project" value="UniProtKB-UniRule"/>
</dbReference>
<dbReference type="InterPro" id="IPR036852">
    <property type="entry name" value="Peptidase_S8/S53_dom_sf"/>
</dbReference>
<evidence type="ECO:0000256" key="8">
    <source>
        <dbReference type="SAM" id="MobiDB-lite"/>
    </source>
</evidence>
<evidence type="ECO:0000259" key="12">
    <source>
        <dbReference type="Pfam" id="PF17766"/>
    </source>
</evidence>
<dbReference type="OrthoDB" id="206201at2759"/>
<proteinExistence type="inferred from homology"/>
<dbReference type="Gene3D" id="2.60.40.2310">
    <property type="match status" value="1"/>
</dbReference>
<dbReference type="Pfam" id="PF17766">
    <property type="entry name" value="fn3_6"/>
    <property type="match status" value="1"/>
</dbReference>
<evidence type="ECO:0000313" key="14">
    <source>
        <dbReference type="Proteomes" id="UP000224567"/>
    </source>
</evidence>
<dbReference type="PRINTS" id="PR00723">
    <property type="entry name" value="SUBTILISIN"/>
</dbReference>
<keyword evidence="14" id="KW-1185">Reference proteome</keyword>
<feature type="domain" description="Subtilisin-like protease fibronectin type-III" evidence="12">
    <location>
        <begin position="671"/>
        <end position="766"/>
    </location>
</feature>
<dbReference type="InterPro" id="IPR000209">
    <property type="entry name" value="Peptidase_S8/S53_dom"/>
</dbReference>
<feature type="active site" description="Charge relay system" evidence="6 7">
    <location>
        <position position="150"/>
    </location>
</feature>
<dbReference type="InterPro" id="IPR041469">
    <property type="entry name" value="Subtilisin-like_FN3"/>
</dbReference>
<evidence type="ECO:0000313" key="13">
    <source>
        <dbReference type="EMBL" id="PHT53561.1"/>
    </source>
</evidence>
<dbReference type="GO" id="GO:0006508">
    <property type="term" value="P:proteolysis"/>
    <property type="evidence" value="ECO:0007669"/>
    <property type="project" value="UniProtKB-KW"/>
</dbReference>
<dbReference type="PROSITE" id="PS00138">
    <property type="entry name" value="SUBTILASE_SER"/>
    <property type="match status" value="1"/>
</dbReference>
<dbReference type="Proteomes" id="UP000224567">
    <property type="component" value="Unassembled WGS sequence"/>
</dbReference>
<dbReference type="PROSITE" id="PS51892">
    <property type="entry name" value="SUBTILASE"/>
    <property type="match status" value="1"/>
</dbReference>
<evidence type="ECO:0000256" key="2">
    <source>
        <dbReference type="ARBA" id="ARBA00022670"/>
    </source>
</evidence>
<dbReference type="InterPro" id="IPR015500">
    <property type="entry name" value="Peptidase_S8_subtilisin-rel"/>
</dbReference>
<dbReference type="InterPro" id="IPR023828">
    <property type="entry name" value="Peptidase_S8_Ser-AS"/>
</dbReference>
<organism evidence="13 14">
    <name type="scientific">Capsicum baccatum</name>
    <name type="common">Peruvian pepper</name>
    <dbReference type="NCBI Taxonomy" id="33114"/>
    <lineage>
        <taxon>Eukaryota</taxon>
        <taxon>Viridiplantae</taxon>
        <taxon>Streptophyta</taxon>
        <taxon>Embryophyta</taxon>
        <taxon>Tracheophyta</taxon>
        <taxon>Spermatophyta</taxon>
        <taxon>Magnoliopsida</taxon>
        <taxon>eudicotyledons</taxon>
        <taxon>Gunneridae</taxon>
        <taxon>Pentapetalae</taxon>
        <taxon>asterids</taxon>
        <taxon>lamiids</taxon>
        <taxon>Solanales</taxon>
        <taxon>Solanaceae</taxon>
        <taxon>Solanoideae</taxon>
        <taxon>Capsiceae</taxon>
        <taxon>Capsicum</taxon>
    </lineage>
</organism>
<dbReference type="Pfam" id="PF00082">
    <property type="entry name" value="Peptidase_S8"/>
    <property type="match status" value="1"/>
</dbReference>
<dbReference type="InterPro" id="IPR037045">
    <property type="entry name" value="S8pro/Inhibitor_I9_sf"/>
</dbReference>
<dbReference type="FunFam" id="2.60.40.2310:FF:000001">
    <property type="entry name" value="Subtilisin-like protease SBT1.5"/>
    <property type="match status" value="1"/>
</dbReference>
<evidence type="ECO:0000259" key="10">
    <source>
        <dbReference type="Pfam" id="PF00082"/>
    </source>
</evidence>
<feature type="chain" id="PRO_5013875094" evidence="9">
    <location>
        <begin position="28"/>
        <end position="775"/>
    </location>
</feature>
<comment type="similarity">
    <text evidence="1 7">Belongs to the peptidase S8 family.</text>
</comment>
<dbReference type="Pfam" id="PF05922">
    <property type="entry name" value="Inhibitor_I9"/>
    <property type="match status" value="1"/>
</dbReference>
<dbReference type="EMBL" id="MLFT02000003">
    <property type="protein sequence ID" value="PHT53561.1"/>
    <property type="molecule type" value="Genomic_DNA"/>
</dbReference>
<dbReference type="InterPro" id="IPR010259">
    <property type="entry name" value="S8pro/Inhibitor_I9"/>
</dbReference>
<reference evidence="13 14" key="1">
    <citation type="journal article" date="2017" name="Genome Biol.">
        <title>New reference genome sequences of hot pepper reveal the massive evolution of plant disease-resistance genes by retroduplication.</title>
        <authorList>
            <person name="Kim S."/>
            <person name="Park J."/>
            <person name="Yeom S.I."/>
            <person name="Kim Y.M."/>
            <person name="Seo E."/>
            <person name="Kim K.T."/>
            <person name="Kim M.S."/>
            <person name="Lee J.M."/>
            <person name="Cheong K."/>
            <person name="Shin H.S."/>
            <person name="Kim S.B."/>
            <person name="Han K."/>
            <person name="Lee J."/>
            <person name="Park M."/>
            <person name="Lee H.A."/>
            <person name="Lee H.Y."/>
            <person name="Lee Y."/>
            <person name="Oh S."/>
            <person name="Lee J.H."/>
            <person name="Choi E."/>
            <person name="Choi E."/>
            <person name="Lee S.E."/>
            <person name="Jeon J."/>
            <person name="Kim H."/>
            <person name="Choi G."/>
            <person name="Song H."/>
            <person name="Lee J."/>
            <person name="Lee S.C."/>
            <person name="Kwon J.K."/>
            <person name="Lee H.Y."/>
            <person name="Koo N."/>
            <person name="Hong Y."/>
            <person name="Kim R.W."/>
            <person name="Kang W.H."/>
            <person name="Huh J.H."/>
            <person name="Kang B.C."/>
            <person name="Yang T.J."/>
            <person name="Lee Y.H."/>
            <person name="Bennetzen J.L."/>
            <person name="Choi D."/>
        </authorList>
    </citation>
    <scope>NUCLEOTIDE SEQUENCE [LARGE SCALE GENOMIC DNA]</scope>
    <source>
        <strain evidence="14">cv. PBC81</strain>
    </source>
</reference>
<evidence type="ECO:0000256" key="7">
    <source>
        <dbReference type="PROSITE-ProRule" id="PRU01240"/>
    </source>
</evidence>
<evidence type="ECO:0000256" key="1">
    <source>
        <dbReference type="ARBA" id="ARBA00011073"/>
    </source>
</evidence>
<dbReference type="Gene3D" id="3.50.30.30">
    <property type="match status" value="1"/>
</dbReference>
<evidence type="ECO:0000256" key="9">
    <source>
        <dbReference type="SAM" id="SignalP"/>
    </source>
</evidence>
<name>A0A2G2X898_CAPBA</name>
<evidence type="ECO:0000256" key="4">
    <source>
        <dbReference type="ARBA" id="ARBA00022801"/>
    </source>
</evidence>
<gene>
    <name evidence="13" type="ORF">CQW23_08023</name>
</gene>
<dbReference type="PANTHER" id="PTHR10795">
    <property type="entry name" value="PROPROTEIN CONVERTASE SUBTILISIN/KEXIN"/>
    <property type="match status" value="1"/>
</dbReference>
<dbReference type="InterPro" id="IPR034197">
    <property type="entry name" value="Peptidases_S8_3"/>
</dbReference>
<sequence length="775" mass="83467">MSINPPLLYKLAFSALLLLFNLSNVLGIYANVENKVHIVYMGKGQHDDAELTTSTHHQILTSVLGSPEAAKDSIIYSYKHGFSGFAAKLTKSQAKKIAELPDVVHVIPNHSYKLHTTRSWDYLGLSTSSPPTNLLQEANMGDGIIIGVLDSGVWPESEAFNDKDLGPIPSKWKGHCQSSADFDPAKACNRKLIGAKYFLKGLEAEVGRPIIKDPSFLQNEFASPRDENSHGTHTSSTAGGSFTPNASYHGLAYGTVRGGAPKARIAMYKVCWNWPASGGCDFADVIKAIDEAIHDGVDILSLSLGTNTPQYADVDMRSVGFPTFHAVMNGITVVCSGGNDGPIPQTVEDTSPWLITVAASTIDRSFPTLITLGNNRTFAGQSLYTGKETGFISIVHPENTDFEDSRYCETLNTNDTWAAGKVVLCFLVKGDETELGTAQLVVQAVGGLGLIVAKNPTSAIDYYASDFPGIEVSSDIGAQLLDYIRYSRNPQVKLSPTRTHVGKPVSTHIASFSSRGPNSVAPAILKPDIAAPGVNILAAVPPRETPYRFNSGTSMAAPHISGIVALLKSLHPHWSPAAIKSALVTTAWQKDPHSGEPIIAEENTDKIADPFDFGGGLVNANGAKDPGLVYDMESSDYVLYYLCPMGYNTSAIDSIINGCVACPIKMPSILDLNLPSITLPSLKKTVTVSRTVTNVGSVSSKYRAIIEPPLGIIIKVKPETLIFNSSTKKVSFTLTISTTHKYTTGYYFGSLTWTDRVHRVRIPISVRTEFLELVG</sequence>
<keyword evidence="2 7" id="KW-0645">Protease</keyword>
<dbReference type="FunFam" id="3.30.70.80:FF:000002">
    <property type="entry name" value="Subtilisin-like protease SBT5.3"/>
    <property type="match status" value="1"/>
</dbReference>
<dbReference type="AlphaFoldDB" id="A0A2G2X898"/>
<dbReference type="FunFam" id="3.40.50.200:FF:000006">
    <property type="entry name" value="Subtilisin-like protease SBT1.5"/>
    <property type="match status" value="1"/>
</dbReference>
<evidence type="ECO:0000256" key="3">
    <source>
        <dbReference type="ARBA" id="ARBA00022729"/>
    </source>
</evidence>
<dbReference type="Gene3D" id="3.40.50.200">
    <property type="entry name" value="Peptidase S8/S53 domain"/>
    <property type="match status" value="1"/>
</dbReference>
<keyword evidence="4 7" id="KW-0378">Hydrolase</keyword>
<protein>
    <submittedName>
        <fullName evidence="13">Subtilisin-like protease SBT3.3</fullName>
    </submittedName>
</protein>
<feature type="compositionally biased region" description="Polar residues" evidence="8">
    <location>
        <begin position="231"/>
        <end position="241"/>
    </location>
</feature>
<dbReference type="InterPro" id="IPR045051">
    <property type="entry name" value="SBT"/>
</dbReference>
<dbReference type="Gene3D" id="3.30.70.80">
    <property type="entry name" value="Peptidase S8 propeptide/proteinase inhibitor I9"/>
    <property type="match status" value="1"/>
</dbReference>
<dbReference type="CDD" id="cd04852">
    <property type="entry name" value="Peptidases_S8_3"/>
    <property type="match status" value="1"/>
</dbReference>